<accession>A0AAD4MFR6</accession>
<dbReference type="AlphaFoldDB" id="A0AAD4MFR6"/>
<organism evidence="2 3">
    <name type="scientific">Ditylenchus destructor</name>
    <dbReference type="NCBI Taxonomy" id="166010"/>
    <lineage>
        <taxon>Eukaryota</taxon>
        <taxon>Metazoa</taxon>
        <taxon>Ecdysozoa</taxon>
        <taxon>Nematoda</taxon>
        <taxon>Chromadorea</taxon>
        <taxon>Rhabditida</taxon>
        <taxon>Tylenchina</taxon>
        <taxon>Tylenchomorpha</taxon>
        <taxon>Sphaerularioidea</taxon>
        <taxon>Anguinidae</taxon>
        <taxon>Anguininae</taxon>
        <taxon>Ditylenchus</taxon>
    </lineage>
</organism>
<evidence type="ECO:0000313" key="3">
    <source>
        <dbReference type="Proteomes" id="UP001201812"/>
    </source>
</evidence>
<comment type="caution">
    <text evidence="2">The sequence shown here is derived from an EMBL/GenBank/DDBJ whole genome shotgun (WGS) entry which is preliminary data.</text>
</comment>
<sequence>MRWLPSRDAHLEHDGSIYLLQLDFSRHADEWPRAATHRQGRRTGLLVAASLLSLVALLARTAFLVSLLSGENRDPGRPEQGLQTAGALQVLAGAGNL</sequence>
<evidence type="ECO:0000313" key="2">
    <source>
        <dbReference type="EMBL" id="KAI1693231.1"/>
    </source>
</evidence>
<protein>
    <submittedName>
        <fullName evidence="2">Uncharacterized protein</fullName>
    </submittedName>
</protein>
<evidence type="ECO:0000256" key="1">
    <source>
        <dbReference type="SAM" id="Phobius"/>
    </source>
</evidence>
<keyword evidence="3" id="KW-1185">Reference proteome</keyword>
<reference evidence="2" key="1">
    <citation type="submission" date="2022-01" db="EMBL/GenBank/DDBJ databases">
        <title>Genome Sequence Resource for Two Populations of Ditylenchus destructor, the Migratory Endoparasitic Phytonematode.</title>
        <authorList>
            <person name="Zhang H."/>
            <person name="Lin R."/>
            <person name="Xie B."/>
        </authorList>
    </citation>
    <scope>NUCLEOTIDE SEQUENCE</scope>
    <source>
        <strain evidence="2">BazhouSP</strain>
    </source>
</reference>
<keyword evidence="1" id="KW-0812">Transmembrane</keyword>
<proteinExistence type="predicted"/>
<gene>
    <name evidence="2" type="ORF">DdX_20786</name>
</gene>
<keyword evidence="1" id="KW-0472">Membrane</keyword>
<feature type="transmembrane region" description="Helical" evidence="1">
    <location>
        <begin position="45"/>
        <end position="68"/>
    </location>
</feature>
<dbReference type="Proteomes" id="UP001201812">
    <property type="component" value="Unassembled WGS sequence"/>
</dbReference>
<keyword evidence="1" id="KW-1133">Transmembrane helix</keyword>
<dbReference type="EMBL" id="JAKKPZ010000658">
    <property type="protein sequence ID" value="KAI1693231.1"/>
    <property type="molecule type" value="Genomic_DNA"/>
</dbReference>
<name>A0AAD4MFR6_9BILA</name>